<evidence type="ECO:0000313" key="2">
    <source>
        <dbReference type="Proteomes" id="UP000198860"/>
    </source>
</evidence>
<protein>
    <submittedName>
        <fullName evidence="1">Uncharacterized protein</fullName>
    </submittedName>
</protein>
<dbReference type="AlphaFoldDB" id="A0A1H0IQK4"/>
<dbReference type="RefSeq" id="WP_089651568.1">
    <property type="nucleotide sequence ID" value="NZ_FNIZ01000004.1"/>
</dbReference>
<reference evidence="2" key="1">
    <citation type="submission" date="2016-10" db="EMBL/GenBank/DDBJ databases">
        <authorList>
            <person name="Varghese N."/>
            <person name="Submissions S."/>
        </authorList>
    </citation>
    <scope>NUCLEOTIDE SEQUENCE [LARGE SCALE GENOMIC DNA]</scope>
    <source>
        <strain evidence="2">CGMCC 1.3703</strain>
    </source>
</reference>
<evidence type="ECO:0000313" key="1">
    <source>
        <dbReference type="EMBL" id="SDO33643.1"/>
    </source>
</evidence>
<dbReference type="EMBL" id="FNIZ01000004">
    <property type="protein sequence ID" value="SDO33643.1"/>
    <property type="molecule type" value="Genomic_DNA"/>
</dbReference>
<organism evidence="1 2">
    <name type="scientific">Halobacillus aidingensis</name>
    <dbReference type="NCBI Taxonomy" id="240303"/>
    <lineage>
        <taxon>Bacteria</taxon>
        <taxon>Bacillati</taxon>
        <taxon>Bacillota</taxon>
        <taxon>Bacilli</taxon>
        <taxon>Bacillales</taxon>
        <taxon>Bacillaceae</taxon>
        <taxon>Halobacillus</taxon>
    </lineage>
</organism>
<dbReference type="STRING" id="240303.SAMN05421677_104156"/>
<dbReference type="Proteomes" id="UP000198860">
    <property type="component" value="Unassembled WGS sequence"/>
</dbReference>
<dbReference type="OrthoDB" id="2454482at2"/>
<keyword evidence="2" id="KW-1185">Reference proteome</keyword>
<sequence length="122" mass="13586">MSNVYHDYFKQTVLTIPDSFIDVKTGDHHSVPPEILEEIAYHSENNTLNHLIFSALSHYFHKTATPQQEGTNGVLSELLEIKRLLAGGSFQRGSVPSSTNKPSVSQEMDIQEIEDLLEAFGG</sequence>
<gene>
    <name evidence="1" type="ORF">SAMN05421677_104156</name>
</gene>
<accession>A0A1H0IQK4</accession>
<proteinExistence type="predicted"/>
<name>A0A1H0IQK4_HALAD</name>